<evidence type="ECO:0000313" key="2">
    <source>
        <dbReference type="EMBL" id="KAF2176875.1"/>
    </source>
</evidence>
<name>A0A6A6DCL1_9PEZI</name>
<evidence type="ECO:0000256" key="1">
    <source>
        <dbReference type="SAM" id="MobiDB-lite"/>
    </source>
</evidence>
<feature type="region of interest" description="Disordered" evidence="1">
    <location>
        <begin position="66"/>
        <end position="141"/>
    </location>
</feature>
<organism evidence="2 3">
    <name type="scientific">Zopfia rhizophila CBS 207.26</name>
    <dbReference type="NCBI Taxonomy" id="1314779"/>
    <lineage>
        <taxon>Eukaryota</taxon>
        <taxon>Fungi</taxon>
        <taxon>Dikarya</taxon>
        <taxon>Ascomycota</taxon>
        <taxon>Pezizomycotina</taxon>
        <taxon>Dothideomycetes</taxon>
        <taxon>Dothideomycetes incertae sedis</taxon>
        <taxon>Zopfiaceae</taxon>
        <taxon>Zopfia</taxon>
    </lineage>
</organism>
<feature type="compositionally biased region" description="Polar residues" evidence="1">
    <location>
        <begin position="93"/>
        <end position="103"/>
    </location>
</feature>
<protein>
    <submittedName>
        <fullName evidence="2">Uncharacterized protein</fullName>
    </submittedName>
</protein>
<proteinExistence type="predicted"/>
<feature type="compositionally biased region" description="Basic and acidic residues" evidence="1">
    <location>
        <begin position="33"/>
        <end position="49"/>
    </location>
</feature>
<dbReference type="Proteomes" id="UP000800200">
    <property type="component" value="Unassembled WGS sequence"/>
</dbReference>
<evidence type="ECO:0000313" key="3">
    <source>
        <dbReference type="Proteomes" id="UP000800200"/>
    </source>
</evidence>
<gene>
    <name evidence="2" type="ORF">K469DRAFT_698132</name>
</gene>
<keyword evidence="3" id="KW-1185">Reference proteome</keyword>
<feature type="region of interest" description="Disordered" evidence="1">
    <location>
        <begin position="1"/>
        <end position="54"/>
    </location>
</feature>
<dbReference type="EMBL" id="ML994699">
    <property type="protein sequence ID" value="KAF2176875.1"/>
    <property type="molecule type" value="Genomic_DNA"/>
</dbReference>
<dbReference type="AlphaFoldDB" id="A0A6A6DCL1"/>
<reference evidence="2" key="1">
    <citation type="journal article" date="2020" name="Stud. Mycol.">
        <title>101 Dothideomycetes genomes: a test case for predicting lifestyles and emergence of pathogens.</title>
        <authorList>
            <person name="Haridas S."/>
            <person name="Albert R."/>
            <person name="Binder M."/>
            <person name="Bloem J."/>
            <person name="Labutti K."/>
            <person name="Salamov A."/>
            <person name="Andreopoulos B."/>
            <person name="Baker S."/>
            <person name="Barry K."/>
            <person name="Bills G."/>
            <person name="Bluhm B."/>
            <person name="Cannon C."/>
            <person name="Castanera R."/>
            <person name="Culley D."/>
            <person name="Daum C."/>
            <person name="Ezra D."/>
            <person name="Gonzalez J."/>
            <person name="Henrissat B."/>
            <person name="Kuo A."/>
            <person name="Liang C."/>
            <person name="Lipzen A."/>
            <person name="Lutzoni F."/>
            <person name="Magnuson J."/>
            <person name="Mondo S."/>
            <person name="Nolan M."/>
            <person name="Ohm R."/>
            <person name="Pangilinan J."/>
            <person name="Park H.-J."/>
            <person name="Ramirez L."/>
            <person name="Alfaro M."/>
            <person name="Sun H."/>
            <person name="Tritt A."/>
            <person name="Yoshinaga Y."/>
            <person name="Zwiers L.-H."/>
            <person name="Turgeon B."/>
            <person name="Goodwin S."/>
            <person name="Spatafora J."/>
            <person name="Crous P."/>
            <person name="Grigoriev I."/>
        </authorList>
    </citation>
    <scope>NUCLEOTIDE SEQUENCE</scope>
    <source>
        <strain evidence="2">CBS 207.26</strain>
    </source>
</reference>
<feature type="compositionally biased region" description="Basic and acidic residues" evidence="1">
    <location>
        <begin position="108"/>
        <end position="120"/>
    </location>
</feature>
<accession>A0A6A6DCL1</accession>
<sequence length="141" mass="15238">MAGSRGDTTWGDERARTETIEAAVKEVTGVQTTKDKSDLSKSKHQDQKVKATRSHGIIISYKKCLMSNSDQGSTEARAIEAPENPKISDNKTSDSAAQSGNSKVKNKDRKDINIGKDAHGSKSMAPDKPTTKPAITRTYTS</sequence>